<evidence type="ECO:0000259" key="1">
    <source>
        <dbReference type="Pfam" id="PF15645"/>
    </source>
</evidence>
<evidence type="ECO:0000313" key="3">
    <source>
        <dbReference type="Proteomes" id="UP000242496"/>
    </source>
</evidence>
<organism evidence="2 3">
    <name type="scientific">Xenorhabdus koppenhoeferi</name>
    <dbReference type="NCBI Taxonomy" id="351659"/>
    <lineage>
        <taxon>Bacteria</taxon>
        <taxon>Pseudomonadati</taxon>
        <taxon>Pseudomonadota</taxon>
        <taxon>Gammaproteobacteria</taxon>
        <taxon>Enterobacterales</taxon>
        <taxon>Morganellaceae</taxon>
        <taxon>Xenorhabdus</taxon>
    </lineage>
</organism>
<protein>
    <submittedName>
        <fullName evidence="2">Dermonecrotoxin of the Papain-like fold</fullName>
    </submittedName>
</protein>
<dbReference type="InterPro" id="IPR028907">
    <property type="entry name" value="Tox-PLDMTX_dom"/>
</dbReference>
<evidence type="ECO:0000313" key="2">
    <source>
        <dbReference type="EMBL" id="SFU67984.1"/>
    </source>
</evidence>
<sequence>MRYYEVFISEKGESIVAIDFIVDDYLIVDYSRNPHGKCLVCTKRIVELLIQRNIPYRVIGLLRWSGLSDKTPANHYAVVVSINGQAIIIDPTAGQFSGWKPFYGSIDDWIEGFKRYLSPRLIKGREFITISEAEATLGSLIIGSPVDFNGIVLQNTEWHDRIIKNPVLFATQEQKQIQASAFVPLCDLKSRTRWNCFKK</sequence>
<dbReference type="EMBL" id="FPBJ01000018">
    <property type="protein sequence ID" value="SFU67984.1"/>
    <property type="molecule type" value="Genomic_DNA"/>
</dbReference>
<gene>
    <name evidence="2" type="ORF">SAMN05421784_11813</name>
</gene>
<reference evidence="3" key="1">
    <citation type="submission" date="2016-10" db="EMBL/GenBank/DDBJ databases">
        <authorList>
            <person name="Varghese N."/>
            <person name="Submissions S."/>
        </authorList>
    </citation>
    <scope>NUCLEOTIDE SEQUENCE [LARGE SCALE GENOMIC DNA]</scope>
    <source>
        <strain evidence="3">DSM 18168</strain>
    </source>
</reference>
<feature type="domain" description="Tox-PLDMTX" evidence="1">
    <location>
        <begin position="33"/>
        <end position="129"/>
    </location>
</feature>
<proteinExistence type="predicted"/>
<accession>A0A1I7I507</accession>
<dbReference type="AlphaFoldDB" id="A0A1I7I507"/>
<dbReference type="Pfam" id="PF15645">
    <property type="entry name" value="Tox-PLDMTX"/>
    <property type="match status" value="1"/>
</dbReference>
<dbReference type="Proteomes" id="UP000242496">
    <property type="component" value="Unassembled WGS sequence"/>
</dbReference>
<dbReference type="Gene3D" id="3.10.670.10">
    <property type="entry name" value="Secreted effector protein ssei"/>
    <property type="match status" value="1"/>
</dbReference>
<keyword evidence="3" id="KW-1185">Reference proteome</keyword>
<name>A0A1I7I507_9GAMM</name>
<dbReference type="STRING" id="351659.SAMN05421784_11813"/>